<dbReference type="InterPro" id="IPR002347">
    <property type="entry name" value="SDR_fam"/>
</dbReference>
<dbReference type="eggNOG" id="KOG0725">
    <property type="taxonomic scope" value="Eukaryota"/>
</dbReference>
<dbReference type="Gene3D" id="3.40.50.720">
    <property type="entry name" value="NAD(P)-binding Rossmann-like Domain"/>
    <property type="match status" value="1"/>
</dbReference>
<evidence type="ECO:0000256" key="1">
    <source>
        <dbReference type="ARBA" id="ARBA00023002"/>
    </source>
</evidence>
<keyword evidence="3" id="KW-1185">Reference proteome</keyword>
<dbReference type="Pfam" id="PF13561">
    <property type="entry name" value="adh_short_C2"/>
    <property type="match status" value="1"/>
</dbReference>
<protein>
    <submittedName>
        <fullName evidence="2">Uncharacterized protein</fullName>
    </submittedName>
</protein>
<sequence>MCFDDPKAIADYDRVMQTNIRTAVILKHLAKPYLIESKGSIVNTSTVSSEWSYCMSKAAVNAFTQVIASLLAPDVRVNAIAPRPTRTNIHVVNSSGDQDKVWDEFGKIMPLKRVAEPIEMAQLIALLASDASKNMTGSIIVSDAGYLLGDPYR</sequence>
<dbReference type="SUPFAM" id="SSF51735">
    <property type="entry name" value="NAD(P)-binding Rossmann-fold domains"/>
    <property type="match status" value="1"/>
</dbReference>
<dbReference type="PANTHER" id="PTHR43975:SF2">
    <property type="entry name" value="EG:BACR7A4.14 PROTEIN-RELATED"/>
    <property type="match status" value="1"/>
</dbReference>
<reference evidence="3" key="1">
    <citation type="submission" date="2011-08" db="EMBL/GenBank/DDBJ databases">
        <authorList>
            <person name="Rombauts S."/>
        </authorList>
    </citation>
    <scope>NUCLEOTIDE SEQUENCE</scope>
    <source>
        <strain evidence="3">London</strain>
    </source>
</reference>
<reference evidence="2" key="2">
    <citation type="submission" date="2015-06" db="UniProtKB">
        <authorList>
            <consortium name="EnsemblMetazoa"/>
        </authorList>
    </citation>
    <scope>IDENTIFICATION</scope>
</reference>
<evidence type="ECO:0000313" key="2">
    <source>
        <dbReference type="EnsemblMetazoa" id="tetur28g01070.1"/>
    </source>
</evidence>
<name>T1KZB9_TETUR</name>
<dbReference type="InterPro" id="IPR020904">
    <property type="entry name" value="Sc_DH/Rdtase_CS"/>
</dbReference>
<dbReference type="PROSITE" id="PS00061">
    <property type="entry name" value="ADH_SHORT"/>
    <property type="match status" value="1"/>
</dbReference>
<organism evidence="2 3">
    <name type="scientific">Tetranychus urticae</name>
    <name type="common">Two-spotted spider mite</name>
    <dbReference type="NCBI Taxonomy" id="32264"/>
    <lineage>
        <taxon>Eukaryota</taxon>
        <taxon>Metazoa</taxon>
        <taxon>Ecdysozoa</taxon>
        <taxon>Arthropoda</taxon>
        <taxon>Chelicerata</taxon>
        <taxon>Arachnida</taxon>
        <taxon>Acari</taxon>
        <taxon>Acariformes</taxon>
        <taxon>Trombidiformes</taxon>
        <taxon>Prostigmata</taxon>
        <taxon>Eleutherengona</taxon>
        <taxon>Raphignathae</taxon>
        <taxon>Tetranychoidea</taxon>
        <taxon>Tetranychidae</taxon>
        <taxon>Tetranychus</taxon>
    </lineage>
</organism>
<evidence type="ECO:0000313" key="3">
    <source>
        <dbReference type="Proteomes" id="UP000015104"/>
    </source>
</evidence>
<proteinExistence type="predicted"/>
<dbReference type="HOGENOM" id="CLU_010194_47_3_1"/>
<dbReference type="STRING" id="32264.T1KZB9"/>
<dbReference type="EnsemblMetazoa" id="tetur28g01070.1">
    <property type="protein sequence ID" value="tetur28g01070.1"/>
    <property type="gene ID" value="tetur28g01070"/>
</dbReference>
<dbReference type="PRINTS" id="PR00081">
    <property type="entry name" value="GDHRDH"/>
</dbReference>
<dbReference type="Proteomes" id="UP000015104">
    <property type="component" value="Unassembled WGS sequence"/>
</dbReference>
<keyword evidence="1" id="KW-0560">Oxidoreductase</keyword>
<accession>T1KZB9</accession>
<dbReference type="PANTHER" id="PTHR43975">
    <property type="entry name" value="ZGC:101858"/>
    <property type="match status" value="1"/>
</dbReference>
<dbReference type="GO" id="GO:0016491">
    <property type="term" value="F:oxidoreductase activity"/>
    <property type="evidence" value="ECO:0007669"/>
    <property type="project" value="UniProtKB-KW"/>
</dbReference>
<dbReference type="InterPro" id="IPR036291">
    <property type="entry name" value="NAD(P)-bd_dom_sf"/>
</dbReference>
<dbReference type="EMBL" id="CAEY01000737">
    <property type="status" value="NOT_ANNOTATED_CDS"/>
    <property type="molecule type" value="Genomic_DNA"/>
</dbReference>
<dbReference type="AlphaFoldDB" id="T1KZB9"/>